<dbReference type="Proteomes" id="UP000184383">
    <property type="component" value="Unassembled WGS sequence"/>
</dbReference>
<protein>
    <submittedName>
        <fullName evidence="1">Uncharacterized protein</fullName>
    </submittedName>
</protein>
<dbReference type="VEuPathDB" id="FungiDB:ASPWEDRAFT_29567"/>
<dbReference type="EMBL" id="KV878213">
    <property type="protein sequence ID" value="OJJ34417.1"/>
    <property type="molecule type" value="Genomic_DNA"/>
</dbReference>
<reference evidence="2" key="1">
    <citation type="journal article" date="2017" name="Genome Biol.">
        <title>Comparative genomics reveals high biological diversity and specific adaptations in the industrially and medically important fungal genus Aspergillus.</title>
        <authorList>
            <person name="de Vries R.P."/>
            <person name="Riley R."/>
            <person name="Wiebenga A."/>
            <person name="Aguilar-Osorio G."/>
            <person name="Amillis S."/>
            <person name="Uchima C.A."/>
            <person name="Anderluh G."/>
            <person name="Asadollahi M."/>
            <person name="Askin M."/>
            <person name="Barry K."/>
            <person name="Battaglia E."/>
            <person name="Bayram O."/>
            <person name="Benocci T."/>
            <person name="Braus-Stromeyer S.A."/>
            <person name="Caldana C."/>
            <person name="Canovas D."/>
            <person name="Cerqueira G.C."/>
            <person name="Chen F."/>
            <person name="Chen W."/>
            <person name="Choi C."/>
            <person name="Clum A."/>
            <person name="Dos Santos R.A."/>
            <person name="Damasio A.R."/>
            <person name="Diallinas G."/>
            <person name="Emri T."/>
            <person name="Fekete E."/>
            <person name="Flipphi M."/>
            <person name="Freyberg S."/>
            <person name="Gallo A."/>
            <person name="Gournas C."/>
            <person name="Habgood R."/>
            <person name="Hainaut M."/>
            <person name="Harispe M.L."/>
            <person name="Henrissat B."/>
            <person name="Hilden K.S."/>
            <person name="Hope R."/>
            <person name="Hossain A."/>
            <person name="Karabika E."/>
            <person name="Karaffa L."/>
            <person name="Karanyi Z."/>
            <person name="Krasevec N."/>
            <person name="Kuo A."/>
            <person name="Kusch H."/>
            <person name="LaButti K."/>
            <person name="Lagendijk E.L."/>
            <person name="Lapidus A."/>
            <person name="Levasseur A."/>
            <person name="Lindquist E."/>
            <person name="Lipzen A."/>
            <person name="Logrieco A.F."/>
            <person name="MacCabe A."/>
            <person name="Maekelae M.R."/>
            <person name="Malavazi I."/>
            <person name="Melin P."/>
            <person name="Meyer V."/>
            <person name="Mielnichuk N."/>
            <person name="Miskei M."/>
            <person name="Molnar A.P."/>
            <person name="Mule G."/>
            <person name="Ngan C.Y."/>
            <person name="Orejas M."/>
            <person name="Orosz E."/>
            <person name="Ouedraogo J.P."/>
            <person name="Overkamp K.M."/>
            <person name="Park H.-S."/>
            <person name="Perrone G."/>
            <person name="Piumi F."/>
            <person name="Punt P.J."/>
            <person name="Ram A.F."/>
            <person name="Ramon A."/>
            <person name="Rauscher S."/>
            <person name="Record E."/>
            <person name="Riano-Pachon D.M."/>
            <person name="Robert V."/>
            <person name="Roehrig J."/>
            <person name="Ruller R."/>
            <person name="Salamov A."/>
            <person name="Salih N.S."/>
            <person name="Samson R.A."/>
            <person name="Sandor E."/>
            <person name="Sanguinetti M."/>
            <person name="Schuetze T."/>
            <person name="Sepcic K."/>
            <person name="Shelest E."/>
            <person name="Sherlock G."/>
            <person name="Sophianopoulou V."/>
            <person name="Squina F.M."/>
            <person name="Sun H."/>
            <person name="Susca A."/>
            <person name="Todd R.B."/>
            <person name="Tsang A."/>
            <person name="Unkles S.E."/>
            <person name="van de Wiele N."/>
            <person name="van Rossen-Uffink D."/>
            <person name="Oliveira J.V."/>
            <person name="Vesth T.C."/>
            <person name="Visser J."/>
            <person name="Yu J.-H."/>
            <person name="Zhou M."/>
            <person name="Andersen M.R."/>
            <person name="Archer D.B."/>
            <person name="Baker S.E."/>
            <person name="Benoit I."/>
            <person name="Brakhage A.A."/>
            <person name="Braus G.H."/>
            <person name="Fischer R."/>
            <person name="Frisvad J.C."/>
            <person name="Goldman G.H."/>
            <person name="Houbraken J."/>
            <person name="Oakley B."/>
            <person name="Pocsi I."/>
            <person name="Scazzocchio C."/>
            <person name="Seiboth B."/>
            <person name="vanKuyk P.A."/>
            <person name="Wortman J."/>
            <person name="Dyer P.S."/>
            <person name="Grigoriev I.V."/>
        </authorList>
    </citation>
    <scope>NUCLEOTIDE SEQUENCE [LARGE SCALE GENOMIC DNA]</scope>
    <source>
        <strain evidence="2">DTO 134E9</strain>
    </source>
</reference>
<proteinExistence type="predicted"/>
<organism evidence="1 2">
    <name type="scientific">Aspergillus wentii DTO 134E9</name>
    <dbReference type="NCBI Taxonomy" id="1073089"/>
    <lineage>
        <taxon>Eukaryota</taxon>
        <taxon>Fungi</taxon>
        <taxon>Dikarya</taxon>
        <taxon>Ascomycota</taxon>
        <taxon>Pezizomycotina</taxon>
        <taxon>Eurotiomycetes</taxon>
        <taxon>Eurotiomycetidae</taxon>
        <taxon>Eurotiales</taxon>
        <taxon>Aspergillaceae</taxon>
        <taxon>Aspergillus</taxon>
        <taxon>Aspergillus subgen. Cremei</taxon>
    </lineage>
</organism>
<dbReference type="AlphaFoldDB" id="A0A1L9RHT9"/>
<evidence type="ECO:0000313" key="1">
    <source>
        <dbReference type="EMBL" id="OJJ34417.1"/>
    </source>
</evidence>
<gene>
    <name evidence="1" type="ORF">ASPWEDRAFT_29567</name>
</gene>
<dbReference type="RefSeq" id="XP_040688093.1">
    <property type="nucleotide sequence ID" value="XM_040833301.1"/>
</dbReference>
<dbReference type="GeneID" id="63749149"/>
<evidence type="ECO:0000313" key="2">
    <source>
        <dbReference type="Proteomes" id="UP000184383"/>
    </source>
</evidence>
<sequence>MYGSSIETALWNIVVTFYKESFLDGSYPGDRALKSSVPFVLLKSPSLAIYGRMRMKAGAMRSRSGFNITVHGPACIFLSAIMIHANINKANQTLNVPYALAQSHFHLVVSACIAIKSDLQKVMTHHTCCSSTVFAFENPVAPSCNIVSVLVCLTMRKDSFGSAQHPSAGLSG</sequence>
<accession>A0A1L9RHT9</accession>
<keyword evidence="2" id="KW-1185">Reference proteome</keyword>
<name>A0A1L9RHT9_ASPWE</name>